<dbReference type="Pfam" id="PF02738">
    <property type="entry name" value="MoCoBD_1"/>
    <property type="match status" value="1"/>
</dbReference>
<dbReference type="CDD" id="cd00207">
    <property type="entry name" value="fer2"/>
    <property type="match status" value="1"/>
</dbReference>
<dbReference type="GO" id="GO:0051537">
    <property type="term" value="F:2 iron, 2 sulfur cluster binding"/>
    <property type="evidence" value="ECO:0007669"/>
    <property type="project" value="UniProtKB-KW"/>
</dbReference>
<dbReference type="Proteomes" id="UP000678393">
    <property type="component" value="Unassembled WGS sequence"/>
</dbReference>
<dbReference type="SMART" id="SM01008">
    <property type="entry name" value="Ald_Xan_dh_C"/>
    <property type="match status" value="1"/>
</dbReference>
<dbReference type="InterPro" id="IPR037165">
    <property type="entry name" value="AldOxase/xan_DH_Mopterin-bd_sf"/>
</dbReference>
<keyword evidence="7" id="KW-0479">Metal-binding</keyword>
<evidence type="ECO:0000256" key="10">
    <source>
        <dbReference type="ARBA" id="ARBA00023004"/>
    </source>
</evidence>
<comment type="cofactor">
    <cofactor evidence="1">
        <name>Mo-molybdopterin</name>
        <dbReference type="ChEBI" id="CHEBI:71302"/>
    </cofactor>
</comment>
<dbReference type="Gene3D" id="1.10.150.120">
    <property type="entry name" value="[2Fe-2S]-binding domain"/>
    <property type="match status" value="1"/>
</dbReference>
<dbReference type="InterPro" id="IPR036884">
    <property type="entry name" value="2Fe-2S-bd_dom_sf"/>
</dbReference>
<dbReference type="InterPro" id="IPR008274">
    <property type="entry name" value="AldOxase/xan_DH_MoCoBD1"/>
</dbReference>
<dbReference type="InterPro" id="IPR016166">
    <property type="entry name" value="FAD-bd_PCMH"/>
</dbReference>
<dbReference type="Pfam" id="PF01799">
    <property type="entry name" value="Fer2_2"/>
    <property type="match status" value="1"/>
</dbReference>
<name>A0A8S3Z636_9EUPU</name>
<feature type="non-terminal residue" evidence="15">
    <location>
        <position position="1"/>
    </location>
</feature>
<dbReference type="InterPro" id="IPR002888">
    <property type="entry name" value="2Fe-2S-bd"/>
</dbReference>
<evidence type="ECO:0000313" key="16">
    <source>
        <dbReference type="Proteomes" id="UP000678393"/>
    </source>
</evidence>
<dbReference type="Gene3D" id="3.30.43.10">
    <property type="entry name" value="Uridine Diphospho-n-acetylenolpyruvylglucosamine Reductase, domain 2"/>
    <property type="match status" value="1"/>
</dbReference>
<dbReference type="InterPro" id="IPR012675">
    <property type="entry name" value="Beta-grasp_dom_sf"/>
</dbReference>
<dbReference type="OrthoDB" id="8300278at2759"/>
<dbReference type="SUPFAM" id="SSF54665">
    <property type="entry name" value="CO dehydrogenase molybdoprotein N-domain-like"/>
    <property type="match status" value="1"/>
</dbReference>
<feature type="domain" description="FAD-binding PCMH-type" evidence="14">
    <location>
        <begin position="217"/>
        <end position="400"/>
    </location>
</feature>
<dbReference type="Gene3D" id="3.30.365.10">
    <property type="entry name" value="Aldehyde oxidase/xanthine dehydrogenase, molybdopterin binding domain"/>
    <property type="match status" value="2"/>
</dbReference>
<keyword evidence="5" id="KW-0285">Flavoprotein</keyword>
<dbReference type="InterPro" id="IPR005107">
    <property type="entry name" value="CO_DH_flav_C"/>
</dbReference>
<keyword evidence="8" id="KW-0274">FAD</keyword>
<dbReference type="Gene3D" id="3.10.20.30">
    <property type="match status" value="1"/>
</dbReference>
<evidence type="ECO:0008006" key="17">
    <source>
        <dbReference type="Google" id="ProtNLM"/>
    </source>
</evidence>
<evidence type="ECO:0000259" key="14">
    <source>
        <dbReference type="PROSITE" id="PS51387"/>
    </source>
</evidence>
<evidence type="ECO:0000256" key="4">
    <source>
        <dbReference type="ARBA" id="ARBA00022505"/>
    </source>
</evidence>
<evidence type="ECO:0000256" key="6">
    <source>
        <dbReference type="ARBA" id="ARBA00022714"/>
    </source>
</evidence>
<evidence type="ECO:0000256" key="3">
    <source>
        <dbReference type="ARBA" id="ARBA00006849"/>
    </source>
</evidence>
<comment type="cofactor">
    <cofactor evidence="12">
        <name>[2Fe-2S] cluster</name>
        <dbReference type="ChEBI" id="CHEBI:190135"/>
    </cofactor>
</comment>
<evidence type="ECO:0000256" key="5">
    <source>
        <dbReference type="ARBA" id="ARBA00022630"/>
    </source>
</evidence>
<keyword evidence="4" id="KW-0500">Molybdenum</keyword>
<dbReference type="Pfam" id="PF03450">
    <property type="entry name" value="CO_deh_flav_C"/>
    <property type="match status" value="1"/>
</dbReference>
<keyword evidence="16" id="KW-1185">Reference proteome</keyword>
<dbReference type="InterPro" id="IPR002346">
    <property type="entry name" value="Mopterin_DH_FAD-bd"/>
</dbReference>
<dbReference type="InterPro" id="IPR036318">
    <property type="entry name" value="FAD-bd_PCMH-like_sf"/>
</dbReference>
<dbReference type="GO" id="GO:0016491">
    <property type="term" value="F:oxidoreductase activity"/>
    <property type="evidence" value="ECO:0007669"/>
    <property type="project" value="UniProtKB-KW"/>
</dbReference>
<comment type="caution">
    <text evidence="15">The sequence shown here is derived from an EMBL/GenBank/DDBJ whole genome shotgun (WGS) entry which is preliminary data.</text>
</comment>
<keyword evidence="9" id="KW-0560">Oxidoreductase</keyword>
<dbReference type="SUPFAM" id="SSF54292">
    <property type="entry name" value="2Fe-2S ferredoxin-like"/>
    <property type="match status" value="1"/>
</dbReference>
<reference evidence="15" key="1">
    <citation type="submission" date="2021-04" db="EMBL/GenBank/DDBJ databases">
        <authorList>
            <consortium name="Molecular Ecology Group"/>
        </authorList>
    </citation>
    <scope>NUCLEOTIDE SEQUENCE</scope>
</reference>
<dbReference type="AlphaFoldDB" id="A0A8S3Z636"/>
<gene>
    <name evidence="15" type="ORF">CUNI_LOCUS9033</name>
</gene>
<dbReference type="SUPFAM" id="SSF56176">
    <property type="entry name" value="FAD-binding/transporter-associated domain-like"/>
    <property type="match status" value="1"/>
</dbReference>
<feature type="non-terminal residue" evidence="15">
    <location>
        <position position="767"/>
    </location>
</feature>
<dbReference type="InterPro" id="IPR016169">
    <property type="entry name" value="FAD-bd_PCMH_sub2"/>
</dbReference>
<evidence type="ECO:0000256" key="8">
    <source>
        <dbReference type="ARBA" id="ARBA00022827"/>
    </source>
</evidence>
<protein>
    <recommendedName>
        <fullName evidence="17">Xanthine dehydrogenase</fullName>
    </recommendedName>
</protein>
<dbReference type="Gene3D" id="3.90.1170.50">
    <property type="entry name" value="Aldehyde oxidase/xanthine dehydrogenase, a/b hammerhead"/>
    <property type="match status" value="1"/>
</dbReference>
<dbReference type="PROSITE" id="PS51085">
    <property type="entry name" value="2FE2S_FER_2"/>
    <property type="match status" value="1"/>
</dbReference>
<comment type="cofactor">
    <cofactor evidence="2">
        <name>FAD</name>
        <dbReference type="ChEBI" id="CHEBI:57692"/>
    </cofactor>
</comment>
<dbReference type="SUPFAM" id="SSF56003">
    <property type="entry name" value="Molybdenum cofactor-binding domain"/>
    <property type="match status" value="1"/>
</dbReference>
<evidence type="ECO:0000256" key="9">
    <source>
        <dbReference type="ARBA" id="ARBA00023002"/>
    </source>
</evidence>
<comment type="similarity">
    <text evidence="3">Belongs to the xanthine dehydrogenase family.</text>
</comment>
<dbReference type="InterPro" id="IPR036010">
    <property type="entry name" value="2Fe-2S_ferredoxin-like_sf"/>
</dbReference>
<dbReference type="PANTHER" id="PTHR45444">
    <property type="entry name" value="XANTHINE DEHYDROGENASE"/>
    <property type="match status" value="1"/>
</dbReference>
<dbReference type="PANTHER" id="PTHR45444:SF3">
    <property type="entry name" value="XANTHINE DEHYDROGENASE"/>
    <property type="match status" value="1"/>
</dbReference>
<organism evidence="15 16">
    <name type="scientific">Candidula unifasciata</name>
    <dbReference type="NCBI Taxonomy" id="100452"/>
    <lineage>
        <taxon>Eukaryota</taxon>
        <taxon>Metazoa</taxon>
        <taxon>Spiralia</taxon>
        <taxon>Lophotrochozoa</taxon>
        <taxon>Mollusca</taxon>
        <taxon>Gastropoda</taxon>
        <taxon>Heterobranchia</taxon>
        <taxon>Euthyneura</taxon>
        <taxon>Panpulmonata</taxon>
        <taxon>Eupulmonata</taxon>
        <taxon>Stylommatophora</taxon>
        <taxon>Helicina</taxon>
        <taxon>Helicoidea</taxon>
        <taxon>Geomitridae</taxon>
        <taxon>Candidula</taxon>
    </lineage>
</organism>
<dbReference type="Pfam" id="PF00111">
    <property type="entry name" value="Fer2"/>
    <property type="match status" value="1"/>
</dbReference>
<keyword evidence="11" id="KW-0411">Iron-sulfur</keyword>
<dbReference type="InterPro" id="IPR016208">
    <property type="entry name" value="Ald_Oxase/xanthine_DH-like"/>
</dbReference>
<evidence type="ECO:0000313" key="15">
    <source>
        <dbReference type="EMBL" id="CAG5123475.1"/>
    </source>
</evidence>
<dbReference type="InterPro" id="IPR016167">
    <property type="entry name" value="FAD-bd_PCMH_sub1"/>
</dbReference>
<dbReference type="Gene3D" id="3.30.390.50">
    <property type="entry name" value="CO dehydrogenase flavoprotein, C-terminal domain"/>
    <property type="match status" value="1"/>
</dbReference>
<sequence>MDLLRRSITKEINRDISFAVNGKIITVSHDYPPTTSLLDFLRQSGNSTGTKGCCYEGGCGICLATVKFIDPVTKTIRSYSVNTCLLQLYSCDGLEITTVEGLGSTRSGVHPIQDRLAKFDGAQCGYCTPAQVINMYGLLKNKPKPTMQEVEDAFDSTICRCTGYRSILDAMKSFAVDGPASSCGGVIDIEELDRKMCGKTGFPCHSVFDHGNTQLQIFNNGVRWIKPVTLSELCTLLKDYRKDGYRLVFGNTGFGLFKELQTENFKTLIDIRGVVELYNVDLDKQSHISLGANLTLTNLKELFESIDDPSVPYSQDFARHLQYVTSNGVRNLGCWAGNLILKHLHREFPSDVYTMLETVGATVNIADGKGRTKNYTLLDFLALKMAGRVIVSVDLPKFASGSTIIRTFKTSPRLQLSIPHVTSGFNFQIDSSKDCLIEKKPTIIIQGISPNLVHASQTEEFLTNKKLSDPDVVTNAVKTLAAELHSSVQSSASSSAYLVSLAVGHFYKFILGVCKDTCDQRYMSGGLDFDRPVSSATHDYGTPDDTVFPATKPMPKITAPNLTTGEVKFVNDLPAVQGQAYGAVLLSSQGNAQISQVDPSAALKVPGVLTFVQASDISGQNNWRPASQYGDFKTEVMSSGSVSHAGQPIGVIVADSDHAAQQAVKLVSVSYTNVQPVIVDVMDAIQQKSFYAKLGPFTKGNVEDALQSAPHRVKGNTRSREQYHFHLENQAAICTPTDLGGMEVVSTTQWLDATQETVAQVLGIPVA</sequence>
<dbReference type="InterPro" id="IPR036683">
    <property type="entry name" value="CO_DH_flav_C_dom_sf"/>
</dbReference>
<evidence type="ECO:0000256" key="7">
    <source>
        <dbReference type="ARBA" id="ARBA00022723"/>
    </source>
</evidence>
<dbReference type="InterPro" id="IPR036856">
    <property type="entry name" value="Ald_Oxase/Xan_DH_a/b_sf"/>
</dbReference>
<dbReference type="InterPro" id="IPR006058">
    <property type="entry name" value="2Fe2S_fd_BS"/>
</dbReference>
<proteinExistence type="inferred from homology"/>
<feature type="domain" description="2Fe-2S ferredoxin-type" evidence="13">
    <location>
        <begin position="14"/>
        <end position="102"/>
    </location>
</feature>
<dbReference type="PROSITE" id="PS00197">
    <property type="entry name" value="2FE2S_FER_1"/>
    <property type="match status" value="1"/>
</dbReference>
<dbReference type="SUPFAM" id="SSF55447">
    <property type="entry name" value="CO dehydrogenase flavoprotein C-terminal domain-like"/>
    <property type="match status" value="1"/>
</dbReference>
<evidence type="ECO:0000259" key="13">
    <source>
        <dbReference type="PROSITE" id="PS51085"/>
    </source>
</evidence>
<dbReference type="Pfam" id="PF01315">
    <property type="entry name" value="Ald_Xan_dh_C"/>
    <property type="match status" value="1"/>
</dbReference>
<dbReference type="EMBL" id="CAJHNH020001533">
    <property type="protein sequence ID" value="CAG5123475.1"/>
    <property type="molecule type" value="Genomic_DNA"/>
</dbReference>
<evidence type="ECO:0000256" key="11">
    <source>
        <dbReference type="ARBA" id="ARBA00023014"/>
    </source>
</evidence>
<dbReference type="SUPFAM" id="SSF47741">
    <property type="entry name" value="CO dehydrogenase ISP C-domain like"/>
    <property type="match status" value="1"/>
</dbReference>
<dbReference type="InterPro" id="IPR001041">
    <property type="entry name" value="2Fe-2S_ferredoxin-type"/>
</dbReference>
<accession>A0A8S3Z636</accession>
<keyword evidence="6" id="KW-0001">2Fe-2S</keyword>
<dbReference type="Pfam" id="PF00941">
    <property type="entry name" value="FAD_binding_5"/>
    <property type="match status" value="1"/>
</dbReference>
<evidence type="ECO:0000256" key="12">
    <source>
        <dbReference type="ARBA" id="ARBA00034078"/>
    </source>
</evidence>
<dbReference type="GO" id="GO:0005506">
    <property type="term" value="F:iron ion binding"/>
    <property type="evidence" value="ECO:0007669"/>
    <property type="project" value="InterPro"/>
</dbReference>
<dbReference type="InterPro" id="IPR000674">
    <property type="entry name" value="Ald_Oxase/Xan_DH_a/b"/>
</dbReference>
<evidence type="ECO:0000256" key="1">
    <source>
        <dbReference type="ARBA" id="ARBA00001924"/>
    </source>
</evidence>
<keyword evidence="10" id="KW-0408">Iron</keyword>
<dbReference type="GO" id="GO:0071949">
    <property type="term" value="F:FAD binding"/>
    <property type="evidence" value="ECO:0007669"/>
    <property type="project" value="InterPro"/>
</dbReference>
<evidence type="ECO:0000256" key="2">
    <source>
        <dbReference type="ARBA" id="ARBA00001974"/>
    </source>
</evidence>
<dbReference type="Gene3D" id="3.30.465.10">
    <property type="match status" value="1"/>
</dbReference>
<dbReference type="PROSITE" id="PS51387">
    <property type="entry name" value="FAD_PCMH"/>
    <property type="match status" value="1"/>
</dbReference>